<comment type="caution">
    <text evidence="1">The sequence shown here is derived from an EMBL/GenBank/DDBJ whole genome shotgun (WGS) entry which is preliminary data.</text>
</comment>
<name>A0ABT9PU11_9HYPH</name>
<reference evidence="1 2" key="1">
    <citation type="submission" date="2023-07" db="EMBL/GenBank/DDBJ databases">
        <title>Sorghum-associated microbial communities from plants grown in Nebraska, USA.</title>
        <authorList>
            <person name="Schachtman D."/>
        </authorList>
    </citation>
    <scope>NUCLEOTIDE SEQUENCE [LARGE SCALE GENOMIC DNA]</scope>
    <source>
        <strain evidence="1 2">DS1307</strain>
    </source>
</reference>
<dbReference type="Proteomes" id="UP001241472">
    <property type="component" value="Unassembled WGS sequence"/>
</dbReference>
<evidence type="ECO:0000313" key="2">
    <source>
        <dbReference type="Proteomes" id="UP001241472"/>
    </source>
</evidence>
<dbReference type="EMBL" id="JAUSRF010000006">
    <property type="protein sequence ID" value="MDP9837603.1"/>
    <property type="molecule type" value="Genomic_DNA"/>
</dbReference>
<protein>
    <submittedName>
        <fullName evidence="1">Uncharacterized protein</fullName>
    </submittedName>
</protein>
<accession>A0ABT9PU11</accession>
<gene>
    <name evidence="1" type="ORF">J2T09_002355</name>
</gene>
<proteinExistence type="predicted"/>
<evidence type="ECO:0000313" key="1">
    <source>
        <dbReference type="EMBL" id="MDP9837603.1"/>
    </source>
</evidence>
<sequence>MSMWQYMAAIEGYVQANTPDDGKLSSADVDDVWQWMQEKDKGF</sequence>
<keyword evidence="2" id="KW-1185">Reference proteome</keyword>
<organism evidence="1 2">
    <name type="scientific">Neorhizobium huautlense</name>
    <dbReference type="NCBI Taxonomy" id="67774"/>
    <lineage>
        <taxon>Bacteria</taxon>
        <taxon>Pseudomonadati</taxon>
        <taxon>Pseudomonadota</taxon>
        <taxon>Alphaproteobacteria</taxon>
        <taxon>Hyphomicrobiales</taxon>
        <taxon>Rhizobiaceae</taxon>
        <taxon>Rhizobium/Agrobacterium group</taxon>
        <taxon>Neorhizobium</taxon>
    </lineage>
</organism>